<name>A0AAW8R1R9_9ALTE</name>
<evidence type="ECO:0000259" key="2">
    <source>
        <dbReference type="Pfam" id="PF12146"/>
    </source>
</evidence>
<dbReference type="Gene3D" id="3.40.50.1820">
    <property type="entry name" value="alpha/beta hydrolase"/>
    <property type="match status" value="1"/>
</dbReference>
<feature type="transmembrane region" description="Helical" evidence="1">
    <location>
        <begin position="24"/>
        <end position="42"/>
    </location>
</feature>
<feature type="domain" description="Serine aminopeptidase S33" evidence="2">
    <location>
        <begin position="110"/>
        <end position="231"/>
    </location>
</feature>
<keyword evidence="1" id="KW-0472">Membrane</keyword>
<sequence>MNVMERDTFGYHTRTETKSKGWQAFPYLMVLTVCCAFSLPAFSAMQKGSENALGIPISLFEGFSDLYRQELGSIQGCEGNVAALEHKVCSEHLRNEGNAPYILYVRGSSEPAPIVVLFHGLTDSPFYLRGIAEHLQSRGYTVVVPLTPGHGKKFADADMEDPKLKQRWYQHVDDVMALVNPYSTQRFIGGFSTGGTLATRYMLLHSEEVDGLLLFSGALALSNSAENLARIWGMKSLAKLFDGDFETGGPYPYRYPDVAGYAGLTLADVIFEIRDILDEGNYTKPIFVAHSMADIITPFRGVEDLIQRINGNHQVFTIDKSYDTCHQDLVMSSFMMIDFKVDKRQLRLDERCAIPKPNPLFGSMTLMLDYYMKGLQKKERE</sequence>
<dbReference type="Pfam" id="PF12146">
    <property type="entry name" value="Hydrolase_4"/>
    <property type="match status" value="1"/>
</dbReference>
<reference evidence="3 4" key="1">
    <citation type="submission" date="2023-09" db="EMBL/GenBank/DDBJ databases">
        <authorList>
            <person name="Rey-Velasco X."/>
        </authorList>
    </citation>
    <scope>NUCLEOTIDE SEQUENCE [LARGE SCALE GENOMIC DNA]</scope>
    <source>
        <strain evidence="3 4">W409</strain>
    </source>
</reference>
<keyword evidence="1" id="KW-0812">Transmembrane</keyword>
<gene>
    <name evidence="3" type="ORF">RM544_11905</name>
</gene>
<dbReference type="InterPro" id="IPR029058">
    <property type="entry name" value="AB_hydrolase_fold"/>
</dbReference>
<dbReference type="Proteomes" id="UP001249020">
    <property type="component" value="Unassembled WGS sequence"/>
</dbReference>
<evidence type="ECO:0000313" key="4">
    <source>
        <dbReference type="Proteomes" id="UP001249020"/>
    </source>
</evidence>
<evidence type="ECO:0000256" key="1">
    <source>
        <dbReference type="SAM" id="Phobius"/>
    </source>
</evidence>
<dbReference type="PANTHER" id="PTHR43798">
    <property type="entry name" value="MONOACYLGLYCEROL LIPASE"/>
    <property type="match status" value="1"/>
</dbReference>
<dbReference type="GO" id="GO:0016787">
    <property type="term" value="F:hydrolase activity"/>
    <property type="evidence" value="ECO:0007669"/>
    <property type="project" value="UniProtKB-KW"/>
</dbReference>
<keyword evidence="4" id="KW-1185">Reference proteome</keyword>
<dbReference type="RefSeq" id="WP_311362012.1">
    <property type="nucleotide sequence ID" value="NZ_JAVRIE010000004.1"/>
</dbReference>
<organism evidence="3 4">
    <name type="scientific">Brumicola blandensis</name>
    <dbReference type="NCBI Taxonomy" id="3075611"/>
    <lineage>
        <taxon>Bacteria</taxon>
        <taxon>Pseudomonadati</taxon>
        <taxon>Pseudomonadota</taxon>
        <taxon>Gammaproteobacteria</taxon>
        <taxon>Alteromonadales</taxon>
        <taxon>Alteromonadaceae</taxon>
        <taxon>Brumicola</taxon>
    </lineage>
</organism>
<comment type="caution">
    <text evidence="3">The sequence shown here is derived from an EMBL/GenBank/DDBJ whole genome shotgun (WGS) entry which is preliminary data.</text>
</comment>
<dbReference type="PANTHER" id="PTHR43798:SF33">
    <property type="entry name" value="HYDROLASE, PUTATIVE (AFU_ORTHOLOGUE AFUA_2G14860)-RELATED"/>
    <property type="match status" value="1"/>
</dbReference>
<dbReference type="InterPro" id="IPR022742">
    <property type="entry name" value="Hydrolase_4"/>
</dbReference>
<keyword evidence="1" id="KW-1133">Transmembrane helix</keyword>
<proteinExistence type="predicted"/>
<dbReference type="InterPro" id="IPR050266">
    <property type="entry name" value="AB_hydrolase_sf"/>
</dbReference>
<dbReference type="GO" id="GO:0016020">
    <property type="term" value="C:membrane"/>
    <property type="evidence" value="ECO:0007669"/>
    <property type="project" value="TreeGrafter"/>
</dbReference>
<dbReference type="EMBL" id="JAVRIE010000004">
    <property type="protein sequence ID" value="MDT0583246.1"/>
    <property type="molecule type" value="Genomic_DNA"/>
</dbReference>
<dbReference type="AlphaFoldDB" id="A0AAW8R1R9"/>
<keyword evidence="3" id="KW-0378">Hydrolase</keyword>
<accession>A0AAW8R1R9</accession>
<protein>
    <submittedName>
        <fullName evidence="3">Alpha/beta fold hydrolase</fullName>
    </submittedName>
</protein>
<dbReference type="SUPFAM" id="SSF53474">
    <property type="entry name" value="alpha/beta-Hydrolases"/>
    <property type="match status" value="1"/>
</dbReference>
<evidence type="ECO:0000313" key="3">
    <source>
        <dbReference type="EMBL" id="MDT0583246.1"/>
    </source>
</evidence>